<comment type="caution">
    <text evidence="3">The sequence shown here is derived from an EMBL/GenBank/DDBJ whole genome shotgun (WGS) entry which is preliminary data.</text>
</comment>
<name>A0AAD6RXJ6_9AGAR</name>
<sequence>MHAASLRASSDVLALLPLLHTTTSTSVRVNVASRQTPPQHHVALRDLYFTFTFFFFCCKEVDDAGAVDDARSVHPSASTLRIPATWEIPDLDPRLHAGNRYLPCPENQIYVAARDMREMELLMTVCPQRGPAVEYHQLALTLFDPLGAYAYLGWPPLHNTRTPTHLDSHSQSSHNNSSSKAQRLSPYLHLRTLLVLVHACLPCRINAPLSSFLARARQRIPASRHIHAPPRRYPALQRPLRAAGKPVVRRVSARRELGRAVRGDNVKRARGDLDRAEALGAGPAYESRNAAADLLARAQHLEADGGDGAADCGGEGAAQEAHAVGELLGQAVAAKRWSGEAPAAADHGRVAGGGGGGDDRPDYTGHAEVVVVFVTSEDRAREREQRRANSVDYSRRRLRNDTAAFANNATDAASPTDFLHSA</sequence>
<proteinExistence type="predicted"/>
<feature type="signal peptide" evidence="2">
    <location>
        <begin position="1"/>
        <end position="24"/>
    </location>
</feature>
<dbReference type="Proteomes" id="UP001218188">
    <property type="component" value="Unassembled WGS sequence"/>
</dbReference>
<reference evidence="3" key="1">
    <citation type="submission" date="2023-03" db="EMBL/GenBank/DDBJ databases">
        <title>Massive genome expansion in bonnet fungi (Mycena s.s.) driven by repeated elements and novel gene families across ecological guilds.</title>
        <authorList>
            <consortium name="Lawrence Berkeley National Laboratory"/>
            <person name="Harder C.B."/>
            <person name="Miyauchi S."/>
            <person name="Viragh M."/>
            <person name="Kuo A."/>
            <person name="Thoen E."/>
            <person name="Andreopoulos B."/>
            <person name="Lu D."/>
            <person name="Skrede I."/>
            <person name="Drula E."/>
            <person name="Henrissat B."/>
            <person name="Morin E."/>
            <person name="Kohler A."/>
            <person name="Barry K."/>
            <person name="LaButti K."/>
            <person name="Morin E."/>
            <person name="Salamov A."/>
            <person name="Lipzen A."/>
            <person name="Mereny Z."/>
            <person name="Hegedus B."/>
            <person name="Baldrian P."/>
            <person name="Stursova M."/>
            <person name="Weitz H."/>
            <person name="Taylor A."/>
            <person name="Grigoriev I.V."/>
            <person name="Nagy L.G."/>
            <person name="Martin F."/>
            <person name="Kauserud H."/>
        </authorList>
    </citation>
    <scope>NUCLEOTIDE SEQUENCE</scope>
    <source>
        <strain evidence="3">CBHHK200</strain>
    </source>
</reference>
<feature type="region of interest" description="Disordered" evidence="1">
    <location>
        <begin position="343"/>
        <end position="363"/>
    </location>
</feature>
<protein>
    <submittedName>
        <fullName evidence="3">Uncharacterized protein</fullName>
    </submittedName>
</protein>
<evidence type="ECO:0000313" key="4">
    <source>
        <dbReference type="Proteomes" id="UP001218188"/>
    </source>
</evidence>
<keyword evidence="4" id="KW-1185">Reference proteome</keyword>
<dbReference type="AlphaFoldDB" id="A0AAD6RXJ6"/>
<evidence type="ECO:0000313" key="3">
    <source>
        <dbReference type="EMBL" id="KAJ7017209.1"/>
    </source>
</evidence>
<dbReference type="EMBL" id="JARJCM010000425">
    <property type="protein sequence ID" value="KAJ7017209.1"/>
    <property type="molecule type" value="Genomic_DNA"/>
</dbReference>
<organism evidence="3 4">
    <name type="scientific">Mycena alexandri</name>
    <dbReference type="NCBI Taxonomy" id="1745969"/>
    <lineage>
        <taxon>Eukaryota</taxon>
        <taxon>Fungi</taxon>
        <taxon>Dikarya</taxon>
        <taxon>Basidiomycota</taxon>
        <taxon>Agaricomycotina</taxon>
        <taxon>Agaricomycetes</taxon>
        <taxon>Agaricomycetidae</taxon>
        <taxon>Agaricales</taxon>
        <taxon>Marasmiineae</taxon>
        <taxon>Mycenaceae</taxon>
        <taxon>Mycena</taxon>
    </lineage>
</organism>
<feature type="chain" id="PRO_5042225993" evidence="2">
    <location>
        <begin position="25"/>
        <end position="422"/>
    </location>
</feature>
<evidence type="ECO:0000256" key="1">
    <source>
        <dbReference type="SAM" id="MobiDB-lite"/>
    </source>
</evidence>
<gene>
    <name evidence="3" type="ORF">C8F04DRAFT_1279823</name>
</gene>
<accession>A0AAD6RXJ6</accession>
<keyword evidence="2" id="KW-0732">Signal</keyword>
<evidence type="ECO:0000256" key="2">
    <source>
        <dbReference type="SAM" id="SignalP"/>
    </source>
</evidence>